<dbReference type="AlphaFoldDB" id="A0A1I0TLV4"/>
<dbReference type="EMBL" id="FOJM01000011">
    <property type="protein sequence ID" value="SFA52778.1"/>
    <property type="molecule type" value="Genomic_DNA"/>
</dbReference>
<dbReference type="PANTHER" id="PTHR43167:SF1">
    <property type="entry name" value="PUTATIVE (AFU_ORTHOLOGUE AFUA_6G01830)-RELATED"/>
    <property type="match status" value="1"/>
</dbReference>
<dbReference type="InterPro" id="IPR029063">
    <property type="entry name" value="SAM-dependent_MTases_sf"/>
</dbReference>
<evidence type="ECO:0000313" key="2">
    <source>
        <dbReference type="Proteomes" id="UP000198836"/>
    </source>
</evidence>
<dbReference type="OrthoDB" id="484536at2"/>
<proteinExistence type="predicted"/>
<evidence type="ECO:0000313" key="1">
    <source>
        <dbReference type="EMBL" id="SFA52778.1"/>
    </source>
</evidence>
<accession>A0A1I0TLV4</accession>
<dbReference type="GO" id="GO:0008168">
    <property type="term" value="F:methyltransferase activity"/>
    <property type="evidence" value="ECO:0007669"/>
    <property type="project" value="UniProtKB-KW"/>
</dbReference>
<dbReference type="GO" id="GO:0032259">
    <property type="term" value="P:methylation"/>
    <property type="evidence" value="ECO:0007669"/>
    <property type="project" value="UniProtKB-KW"/>
</dbReference>
<dbReference type="CDD" id="cd02440">
    <property type="entry name" value="AdoMet_MTases"/>
    <property type="match status" value="1"/>
</dbReference>
<dbReference type="Proteomes" id="UP000198836">
    <property type="component" value="Unassembled WGS sequence"/>
</dbReference>
<gene>
    <name evidence="1" type="ORF">SAMN04488511_111127</name>
</gene>
<protein>
    <submittedName>
        <fullName evidence="1">Predicted O-methyltransferase YrrM</fullName>
    </submittedName>
</protein>
<reference evidence="2" key="1">
    <citation type="submission" date="2016-10" db="EMBL/GenBank/DDBJ databases">
        <authorList>
            <person name="Varghese N."/>
            <person name="Submissions S."/>
        </authorList>
    </citation>
    <scope>NUCLEOTIDE SEQUENCE [LARGE SCALE GENOMIC DNA]</scope>
    <source>
        <strain evidence="2">DSM 18130</strain>
    </source>
</reference>
<keyword evidence="2" id="KW-1185">Reference proteome</keyword>
<keyword evidence="1" id="KW-0489">Methyltransferase</keyword>
<dbReference type="GeneID" id="96616608"/>
<name>A0A1I0TLV4_9SPHI</name>
<keyword evidence="1" id="KW-0808">Transferase</keyword>
<dbReference type="Pfam" id="PF13578">
    <property type="entry name" value="Methyltransf_24"/>
    <property type="match status" value="1"/>
</dbReference>
<dbReference type="PANTHER" id="PTHR43167">
    <property type="entry name" value="PUTATIVE (AFU_ORTHOLOGUE AFUA_6G01830)-RELATED"/>
    <property type="match status" value="1"/>
</dbReference>
<sequence length="192" mass="21362">MTEEINQNYPKAYQQINTATMASGFNMASDVLTCSLLKTLAASKPSGSFLELGTGTGLSTAWILDGLDEQSTLISIDHDAKFLAIAKDYLGDDDRLTLVNTDGAEWFKENEGKKFDYIFADTWHGKYLLLDEAIAMLNKGGLYIIDDMLPQQNWPDGHQEKANKLIKDLESRDDLHLTKQVWATGIVIGVKK</sequence>
<dbReference type="RefSeq" id="WP_090984899.1">
    <property type="nucleotide sequence ID" value="NZ_CP031708.1"/>
</dbReference>
<dbReference type="SUPFAM" id="SSF53335">
    <property type="entry name" value="S-adenosyl-L-methionine-dependent methyltransferases"/>
    <property type="match status" value="1"/>
</dbReference>
<dbReference type="STRING" id="332999.SAMN04488511_111127"/>
<dbReference type="Gene3D" id="3.40.50.150">
    <property type="entry name" value="Vaccinia Virus protein VP39"/>
    <property type="match status" value="1"/>
</dbReference>
<organism evidence="1 2">
    <name type="scientific">Pedobacter suwonensis</name>
    <dbReference type="NCBI Taxonomy" id="332999"/>
    <lineage>
        <taxon>Bacteria</taxon>
        <taxon>Pseudomonadati</taxon>
        <taxon>Bacteroidota</taxon>
        <taxon>Sphingobacteriia</taxon>
        <taxon>Sphingobacteriales</taxon>
        <taxon>Sphingobacteriaceae</taxon>
        <taxon>Pedobacter</taxon>
    </lineage>
</organism>